<proteinExistence type="predicted"/>
<dbReference type="SUPFAM" id="SSF51735">
    <property type="entry name" value="NAD(P)-binding Rossmann-fold domains"/>
    <property type="match status" value="1"/>
</dbReference>
<dbReference type="Proteomes" id="UP000469185">
    <property type="component" value="Unassembled WGS sequence"/>
</dbReference>
<dbReference type="InterPro" id="IPR051450">
    <property type="entry name" value="Gfo/Idh/MocA_Oxidoreductases"/>
</dbReference>
<evidence type="ECO:0000313" key="2">
    <source>
        <dbReference type="EMBL" id="NED97871.1"/>
    </source>
</evidence>
<dbReference type="Gene3D" id="3.40.50.720">
    <property type="entry name" value="NAD(P)-binding Rossmann-like Domain"/>
    <property type="match status" value="1"/>
</dbReference>
<feature type="domain" description="Gfo/Idh/MocA-like oxidoreductase N-terminal" evidence="1">
    <location>
        <begin position="23"/>
        <end position="93"/>
    </location>
</feature>
<dbReference type="RefSeq" id="WP_163820663.1">
    <property type="nucleotide sequence ID" value="NZ_JAAGOB010000014.1"/>
</dbReference>
<dbReference type="InterPro" id="IPR036291">
    <property type="entry name" value="NAD(P)-bd_dom_sf"/>
</dbReference>
<dbReference type="InterPro" id="IPR000683">
    <property type="entry name" value="Gfo/Idh/MocA-like_OxRdtase_N"/>
</dbReference>
<comment type="caution">
    <text evidence="2">The sequence shown here is derived from an EMBL/GenBank/DDBJ whole genome shotgun (WGS) entry which is preliminary data.</text>
</comment>
<keyword evidence="3" id="KW-1185">Reference proteome</keyword>
<dbReference type="PANTHER" id="PTHR43377">
    <property type="entry name" value="BILIVERDIN REDUCTASE A"/>
    <property type="match status" value="1"/>
</dbReference>
<dbReference type="EMBL" id="JAAGOB010000014">
    <property type="protein sequence ID" value="NED97871.1"/>
    <property type="molecule type" value="Genomic_DNA"/>
</dbReference>
<dbReference type="Pfam" id="PF01408">
    <property type="entry name" value="GFO_IDH_MocA"/>
    <property type="match status" value="1"/>
</dbReference>
<organism evidence="2 3">
    <name type="scientific">Phytoactinopolyspora alkaliphila</name>
    <dbReference type="NCBI Taxonomy" id="1783498"/>
    <lineage>
        <taxon>Bacteria</taxon>
        <taxon>Bacillati</taxon>
        <taxon>Actinomycetota</taxon>
        <taxon>Actinomycetes</taxon>
        <taxon>Jiangellales</taxon>
        <taxon>Jiangellaceae</taxon>
        <taxon>Phytoactinopolyspora</taxon>
    </lineage>
</organism>
<dbReference type="AlphaFoldDB" id="A0A6N9YS60"/>
<accession>A0A6N9YS60</accession>
<evidence type="ECO:0000259" key="1">
    <source>
        <dbReference type="Pfam" id="PF01408"/>
    </source>
</evidence>
<name>A0A6N9YS60_9ACTN</name>
<reference evidence="2 3" key="1">
    <citation type="submission" date="2020-02" db="EMBL/GenBank/DDBJ databases">
        <authorList>
            <person name="Li X.-J."/>
            <person name="Feng X.-M."/>
        </authorList>
    </citation>
    <scope>NUCLEOTIDE SEQUENCE [LARGE SCALE GENOMIC DNA]</scope>
    <source>
        <strain evidence="2 3">CGMCC 4.7225</strain>
    </source>
</reference>
<protein>
    <submittedName>
        <fullName evidence="2">Gfo/Idh/MocA family oxidoreductase</fullName>
    </submittedName>
</protein>
<sequence>MDEAINNDLFSVTAERFTVLPTHRFNSVNELIAYGKIADVAINATMDDLHLDTAIPLLRSGYDLLLEKPISTTADNVLTLHREATRHGRTVLICHVLRHAPFYRKIKERLADGDIGGTLNLQLTKHVSYTTWQRPSSAVNEQMRRPAARRC</sequence>
<gene>
    <name evidence="2" type="ORF">G1H11_21465</name>
</gene>
<evidence type="ECO:0000313" key="3">
    <source>
        <dbReference type="Proteomes" id="UP000469185"/>
    </source>
</evidence>
<dbReference type="GO" id="GO:0000166">
    <property type="term" value="F:nucleotide binding"/>
    <property type="evidence" value="ECO:0007669"/>
    <property type="project" value="InterPro"/>
</dbReference>
<dbReference type="PANTHER" id="PTHR43377:SF2">
    <property type="entry name" value="BINDING ROSSMANN FOLD OXIDOREDUCTASE, PUTATIVE (AFU_ORTHOLOGUE AFUA_4G00560)-RELATED"/>
    <property type="match status" value="1"/>
</dbReference>